<proteinExistence type="predicted"/>
<dbReference type="Proteomes" id="UP000299102">
    <property type="component" value="Unassembled WGS sequence"/>
</dbReference>
<evidence type="ECO:0000313" key="2">
    <source>
        <dbReference type="EMBL" id="GBP83563.1"/>
    </source>
</evidence>
<sequence>MLFRYGVSVPTFRLHHQISPITPHYCNVIGPRGQWGDGRGRNSVYEKRRRRRRGRPGGAWCLCVIPDLMIIQLYVALFPSTIAGDMNYAVA</sequence>
<organism evidence="2 3">
    <name type="scientific">Eumeta variegata</name>
    <name type="common">Bagworm moth</name>
    <name type="synonym">Eumeta japonica</name>
    <dbReference type="NCBI Taxonomy" id="151549"/>
    <lineage>
        <taxon>Eukaryota</taxon>
        <taxon>Metazoa</taxon>
        <taxon>Ecdysozoa</taxon>
        <taxon>Arthropoda</taxon>
        <taxon>Hexapoda</taxon>
        <taxon>Insecta</taxon>
        <taxon>Pterygota</taxon>
        <taxon>Neoptera</taxon>
        <taxon>Endopterygota</taxon>
        <taxon>Lepidoptera</taxon>
        <taxon>Glossata</taxon>
        <taxon>Ditrysia</taxon>
        <taxon>Tineoidea</taxon>
        <taxon>Psychidae</taxon>
        <taxon>Oiketicinae</taxon>
        <taxon>Eumeta</taxon>
    </lineage>
</organism>
<keyword evidence="1" id="KW-0472">Membrane</keyword>
<evidence type="ECO:0000256" key="1">
    <source>
        <dbReference type="SAM" id="Phobius"/>
    </source>
</evidence>
<accession>A0A4C1Z8U7</accession>
<evidence type="ECO:0000313" key="3">
    <source>
        <dbReference type="Proteomes" id="UP000299102"/>
    </source>
</evidence>
<keyword evidence="1" id="KW-1133">Transmembrane helix</keyword>
<gene>
    <name evidence="2" type="ORF">EVAR_65651_1</name>
</gene>
<keyword evidence="3" id="KW-1185">Reference proteome</keyword>
<feature type="transmembrane region" description="Helical" evidence="1">
    <location>
        <begin position="57"/>
        <end position="77"/>
    </location>
</feature>
<keyword evidence="1" id="KW-0812">Transmembrane</keyword>
<comment type="caution">
    <text evidence="2">The sequence shown here is derived from an EMBL/GenBank/DDBJ whole genome shotgun (WGS) entry which is preliminary data.</text>
</comment>
<dbReference type="EMBL" id="BGZK01001626">
    <property type="protein sequence ID" value="GBP83563.1"/>
    <property type="molecule type" value="Genomic_DNA"/>
</dbReference>
<protein>
    <submittedName>
        <fullName evidence="2">Uncharacterized protein</fullName>
    </submittedName>
</protein>
<name>A0A4C1Z8U7_EUMVA</name>
<reference evidence="2 3" key="1">
    <citation type="journal article" date="2019" name="Commun. Biol.">
        <title>The bagworm genome reveals a unique fibroin gene that provides high tensile strength.</title>
        <authorList>
            <person name="Kono N."/>
            <person name="Nakamura H."/>
            <person name="Ohtoshi R."/>
            <person name="Tomita M."/>
            <person name="Numata K."/>
            <person name="Arakawa K."/>
        </authorList>
    </citation>
    <scope>NUCLEOTIDE SEQUENCE [LARGE SCALE GENOMIC DNA]</scope>
</reference>
<dbReference type="AlphaFoldDB" id="A0A4C1Z8U7"/>